<dbReference type="EMBL" id="JABSTQ010003013">
    <property type="protein sequence ID" value="KAG0443694.1"/>
    <property type="molecule type" value="Genomic_DNA"/>
</dbReference>
<organism evidence="1 2">
    <name type="scientific">Ixodes persulcatus</name>
    <name type="common">Taiga tick</name>
    <dbReference type="NCBI Taxonomy" id="34615"/>
    <lineage>
        <taxon>Eukaryota</taxon>
        <taxon>Metazoa</taxon>
        <taxon>Ecdysozoa</taxon>
        <taxon>Arthropoda</taxon>
        <taxon>Chelicerata</taxon>
        <taxon>Arachnida</taxon>
        <taxon>Acari</taxon>
        <taxon>Parasitiformes</taxon>
        <taxon>Ixodida</taxon>
        <taxon>Ixodoidea</taxon>
        <taxon>Ixodidae</taxon>
        <taxon>Ixodinae</taxon>
        <taxon>Ixodes</taxon>
    </lineage>
</organism>
<reference evidence="1 2" key="1">
    <citation type="journal article" date="2020" name="Cell">
        <title>Large-Scale Comparative Analyses of Tick Genomes Elucidate Their Genetic Diversity and Vector Capacities.</title>
        <authorList>
            <consortium name="Tick Genome and Microbiome Consortium (TIGMIC)"/>
            <person name="Jia N."/>
            <person name="Wang J."/>
            <person name="Shi W."/>
            <person name="Du L."/>
            <person name="Sun Y."/>
            <person name="Zhan W."/>
            <person name="Jiang J.F."/>
            <person name="Wang Q."/>
            <person name="Zhang B."/>
            <person name="Ji P."/>
            <person name="Bell-Sakyi L."/>
            <person name="Cui X.M."/>
            <person name="Yuan T.T."/>
            <person name="Jiang B.G."/>
            <person name="Yang W.F."/>
            <person name="Lam T.T."/>
            <person name="Chang Q.C."/>
            <person name="Ding S.J."/>
            <person name="Wang X.J."/>
            <person name="Zhu J.G."/>
            <person name="Ruan X.D."/>
            <person name="Zhao L."/>
            <person name="Wei J.T."/>
            <person name="Ye R.Z."/>
            <person name="Que T.C."/>
            <person name="Du C.H."/>
            <person name="Zhou Y.H."/>
            <person name="Cheng J.X."/>
            <person name="Dai P.F."/>
            <person name="Guo W.B."/>
            <person name="Han X.H."/>
            <person name="Huang E.J."/>
            <person name="Li L.F."/>
            <person name="Wei W."/>
            <person name="Gao Y.C."/>
            <person name="Liu J.Z."/>
            <person name="Shao H.Z."/>
            <person name="Wang X."/>
            <person name="Wang C.C."/>
            <person name="Yang T.C."/>
            <person name="Huo Q.B."/>
            <person name="Li W."/>
            <person name="Chen H.Y."/>
            <person name="Chen S.E."/>
            <person name="Zhou L.G."/>
            <person name="Ni X.B."/>
            <person name="Tian J.H."/>
            <person name="Sheng Y."/>
            <person name="Liu T."/>
            <person name="Pan Y.S."/>
            <person name="Xia L.Y."/>
            <person name="Li J."/>
            <person name="Zhao F."/>
            <person name="Cao W.C."/>
        </authorList>
    </citation>
    <scope>NUCLEOTIDE SEQUENCE [LARGE SCALE GENOMIC DNA]</scope>
    <source>
        <strain evidence="1">Iper-2018</strain>
    </source>
</reference>
<evidence type="ECO:0000313" key="1">
    <source>
        <dbReference type="EMBL" id="KAG0443694.1"/>
    </source>
</evidence>
<gene>
    <name evidence="1" type="ORF">HPB47_014630</name>
</gene>
<sequence>MAAASAPPHSPPPKVRAFGIFVPLGTSSDDLIHTAAGVVGLREVYSAQHLGVQGFEIAINIRSATAKLNEVGVVPIASTHVPIVPAGPQPPRLERPQPQANVDPENSQFELSEGRPPPALPPDAAGATSPETQPVAPAPSPYAADRSEVTEDPEASSDSERFVIIGIAWMDGWMKKFPRRRSHSVCWRQILAESPELLGMPPGSPEFPSSDFAFRTRAGKLLHVWQLETLKFVLPKTIHDESLFAVPWATQEA</sequence>
<accession>A0AC60QVK3</accession>
<evidence type="ECO:0000313" key="2">
    <source>
        <dbReference type="Proteomes" id="UP000805193"/>
    </source>
</evidence>
<name>A0AC60QVK3_IXOPE</name>
<proteinExistence type="predicted"/>
<protein>
    <submittedName>
        <fullName evidence="1">Uncharacterized protein</fullName>
    </submittedName>
</protein>
<comment type="caution">
    <text evidence="1">The sequence shown here is derived from an EMBL/GenBank/DDBJ whole genome shotgun (WGS) entry which is preliminary data.</text>
</comment>
<dbReference type="Proteomes" id="UP000805193">
    <property type="component" value="Unassembled WGS sequence"/>
</dbReference>
<keyword evidence="2" id="KW-1185">Reference proteome</keyword>